<feature type="domain" description="SWIM-type" evidence="3">
    <location>
        <begin position="60"/>
        <end position="94"/>
    </location>
</feature>
<evidence type="ECO:0000256" key="2">
    <source>
        <dbReference type="SAM" id="MobiDB-lite"/>
    </source>
</evidence>
<sequence length="440" mass="46592">MSTRWTTDDVWALAPDPSSRKAAIKTAKPSQWSATGHRPANGAEAPAVWGECAGSGKSAYRVVAELGSPPAYRCSCPSRKIPCKHTLALLHLWAEGGFETGGAPEYAAEWLARRAAARERPAEPADPEAAARRLEKREERVAEGLAELDLWLRDQVESGLAAARGDGYRRLDSMAARLVDAQAGRLADRVRDLGGLGAARDWPDRLLSEYALLRLLISGFRRRDELPDGMRATVCARAGLPASADESAPVRDTWRVLGMYDFPSGQVRSRRIWLHGAATARTAALLSYAPTGQTPETPARPGTEIEADLAFYPAEWRASVVAVHAERTAAPPPGSGADDALGSYAGALAADPWLEAWPVVVKGAVPVRGEPWQIADSGGAALPLLAECSPCWPLAAVSGGAPVTVAGEWTPQGLRPLSVWDAEGGFADLARAPGALAGTP</sequence>
<dbReference type="InterPro" id="IPR007527">
    <property type="entry name" value="Znf_SWIM"/>
</dbReference>
<proteinExistence type="predicted"/>
<evidence type="ECO:0000313" key="4">
    <source>
        <dbReference type="EMBL" id="GAA4932428.1"/>
    </source>
</evidence>
<evidence type="ECO:0000259" key="3">
    <source>
        <dbReference type="PROSITE" id="PS50966"/>
    </source>
</evidence>
<reference evidence="5" key="1">
    <citation type="journal article" date="2019" name="Int. J. Syst. Evol. Microbiol.">
        <title>The Global Catalogue of Microorganisms (GCM) 10K type strain sequencing project: providing services to taxonomists for standard genome sequencing and annotation.</title>
        <authorList>
            <consortium name="The Broad Institute Genomics Platform"/>
            <consortium name="The Broad Institute Genome Sequencing Center for Infectious Disease"/>
            <person name="Wu L."/>
            <person name="Ma J."/>
        </authorList>
    </citation>
    <scope>NUCLEOTIDE SEQUENCE [LARGE SCALE GENOMIC DNA]</scope>
    <source>
        <strain evidence="5">JCM 18123</strain>
    </source>
</reference>
<gene>
    <name evidence="4" type="ORF">GCM10023224_10760</name>
</gene>
<feature type="region of interest" description="Disordered" evidence="2">
    <location>
        <begin position="18"/>
        <end position="43"/>
    </location>
</feature>
<name>A0ABP9GGY1_9ACTN</name>
<dbReference type="EMBL" id="BAABIK010000004">
    <property type="protein sequence ID" value="GAA4932428.1"/>
    <property type="molecule type" value="Genomic_DNA"/>
</dbReference>
<organism evidence="4 5">
    <name type="scientific">Streptomonospora halophila</name>
    <dbReference type="NCBI Taxonomy" id="427369"/>
    <lineage>
        <taxon>Bacteria</taxon>
        <taxon>Bacillati</taxon>
        <taxon>Actinomycetota</taxon>
        <taxon>Actinomycetes</taxon>
        <taxon>Streptosporangiales</taxon>
        <taxon>Nocardiopsidaceae</taxon>
        <taxon>Streptomonospora</taxon>
    </lineage>
</organism>
<accession>A0ABP9GGY1</accession>
<keyword evidence="1" id="KW-0862">Zinc</keyword>
<dbReference type="Pfam" id="PF04434">
    <property type="entry name" value="SWIM"/>
    <property type="match status" value="1"/>
</dbReference>
<evidence type="ECO:0000313" key="5">
    <source>
        <dbReference type="Proteomes" id="UP001499993"/>
    </source>
</evidence>
<dbReference type="RefSeq" id="WP_345555697.1">
    <property type="nucleotide sequence ID" value="NZ_BAABIK010000004.1"/>
</dbReference>
<comment type="caution">
    <text evidence="4">The sequence shown here is derived from an EMBL/GenBank/DDBJ whole genome shotgun (WGS) entry which is preliminary data.</text>
</comment>
<keyword evidence="1" id="KW-0863">Zinc-finger</keyword>
<keyword evidence="5" id="KW-1185">Reference proteome</keyword>
<keyword evidence="1" id="KW-0479">Metal-binding</keyword>
<protein>
    <submittedName>
        <fullName evidence="4">SWIM zinc finger family protein</fullName>
    </submittedName>
</protein>
<dbReference type="PROSITE" id="PS50966">
    <property type="entry name" value="ZF_SWIM"/>
    <property type="match status" value="1"/>
</dbReference>
<dbReference type="Proteomes" id="UP001499993">
    <property type="component" value="Unassembled WGS sequence"/>
</dbReference>
<evidence type="ECO:0000256" key="1">
    <source>
        <dbReference type="PROSITE-ProRule" id="PRU00325"/>
    </source>
</evidence>